<comment type="caution">
    <text evidence="2">The sequence shown here is derived from an EMBL/GenBank/DDBJ whole genome shotgun (WGS) entry which is preliminary data.</text>
</comment>
<reference evidence="2 3" key="1">
    <citation type="submission" date="2021-07" db="EMBL/GenBank/DDBJ databases">
        <title>Genomic diversity and antimicrobial resistance of Prevotella spp. isolated from chronic lung disease airways.</title>
        <authorList>
            <person name="Webb K.A."/>
            <person name="Olagoke O.S."/>
            <person name="Baird T."/>
            <person name="Neill J."/>
            <person name="Pham A."/>
            <person name="Wells T.J."/>
            <person name="Ramsay K.A."/>
            <person name="Bell S.C."/>
            <person name="Sarovich D.S."/>
            <person name="Price E.P."/>
        </authorList>
    </citation>
    <scope>NUCLEOTIDE SEQUENCE [LARGE SCALE GENOMIC DNA]</scope>
    <source>
        <strain evidence="2 3">SCHI0011.S.12</strain>
    </source>
</reference>
<dbReference type="RefSeq" id="WP_219481273.1">
    <property type="nucleotide sequence ID" value="NZ_JAHXCT010000004.1"/>
</dbReference>
<accession>A0ABS6YF78</accession>
<feature type="chain" id="PRO_5046504335" evidence="1">
    <location>
        <begin position="20"/>
        <end position="522"/>
    </location>
</feature>
<proteinExistence type="predicted"/>
<feature type="signal peptide" evidence="1">
    <location>
        <begin position="1"/>
        <end position="19"/>
    </location>
</feature>
<evidence type="ECO:0000256" key="1">
    <source>
        <dbReference type="SAM" id="SignalP"/>
    </source>
</evidence>
<dbReference type="EMBL" id="JAHXCT010000004">
    <property type="protein sequence ID" value="MBW4769384.1"/>
    <property type="molecule type" value="Genomic_DNA"/>
</dbReference>
<keyword evidence="1" id="KW-0732">Signal</keyword>
<evidence type="ECO:0000313" key="3">
    <source>
        <dbReference type="Proteomes" id="UP000788426"/>
    </source>
</evidence>
<name>A0ABS6YF78_9BACT</name>
<keyword evidence="3" id="KW-1185">Reference proteome</keyword>
<organism evidence="2 3">
    <name type="scientific">Hoylesella nanceiensis</name>
    <dbReference type="NCBI Taxonomy" id="425941"/>
    <lineage>
        <taxon>Bacteria</taxon>
        <taxon>Pseudomonadati</taxon>
        <taxon>Bacteroidota</taxon>
        <taxon>Bacteroidia</taxon>
        <taxon>Bacteroidales</taxon>
        <taxon>Prevotellaceae</taxon>
        <taxon>Hoylesella</taxon>
    </lineage>
</organism>
<sequence>MKKAYIISFCCLFSINCFAQAWVDAEKSTPAQPFKDIEYTIEMQGSFSKNATPLWHNANKYGLSSLETTNGYLRTSLIRPVENDSIRRWGFGYGIDVALPVNYSSKLIVQQAFAELRWLHGALTIGSKERTMELKNNRLSSGAQTLGINARPVPQVRLSLPEYWRLPIANGWLHLKGHIALGRFTDDQWMKTFTKQQSKYTEKVLYNSKAGFLKIGNEDVFAPLSIEMGLEMATQFGGTSYRTDPLGNPIINKGGTSFKDIIHAFIPGGHEVTESDIVYKNVTGNHLGSWLARINYDTDTWKASIYADKFFEDHSAMLQIDYNGYGTGAEWNQRTKSRWFVYDFKDVLLGAELQMKYGTWIRNIVFEYVYSKYQSGPIYHDRTPNIPDHTAGRDDFYNHLVYSSWQHWGQVMGNPLYLSPQYNKSGETEVKDNRFVAYHIGLEGSPYDHLNYRFLATYRRGYGSYNHPYVHPKESFHCMLEASYQLKKRWLITGSYAMDFGKYIGNNTGVQLTISKKGILGL</sequence>
<protein>
    <submittedName>
        <fullName evidence="2">Capsule assembly Wzi family protein</fullName>
    </submittedName>
</protein>
<evidence type="ECO:0000313" key="2">
    <source>
        <dbReference type="EMBL" id="MBW4769384.1"/>
    </source>
</evidence>
<dbReference type="Proteomes" id="UP000788426">
    <property type="component" value="Unassembled WGS sequence"/>
</dbReference>
<gene>
    <name evidence="2" type="ORF">KZO38_06365</name>
</gene>